<dbReference type="InterPro" id="IPR029058">
    <property type="entry name" value="AB_hydrolase_fold"/>
</dbReference>
<dbReference type="GO" id="GO:0016787">
    <property type="term" value="F:hydrolase activity"/>
    <property type="evidence" value="ECO:0007669"/>
    <property type="project" value="UniProtKB-KW"/>
</dbReference>
<evidence type="ECO:0000259" key="2">
    <source>
        <dbReference type="Pfam" id="PF07859"/>
    </source>
</evidence>
<feature type="non-terminal residue" evidence="3">
    <location>
        <position position="1"/>
    </location>
</feature>
<dbReference type="STRING" id="1408157.A0A1J7IN46"/>
<reference evidence="3 4" key="1">
    <citation type="submission" date="2016-10" db="EMBL/GenBank/DDBJ databases">
        <title>Draft genome sequence of Coniochaeta ligniaria NRRL30616, a lignocellulolytic fungus for bioabatement of inhibitors in plant biomass hydrolysates.</title>
        <authorList>
            <consortium name="DOE Joint Genome Institute"/>
            <person name="Jimenez D.J."/>
            <person name="Hector R.E."/>
            <person name="Riley R."/>
            <person name="Sun H."/>
            <person name="Grigoriev I.V."/>
            <person name="Van Elsas J.D."/>
            <person name="Nichols N.N."/>
        </authorList>
    </citation>
    <scope>NUCLEOTIDE SEQUENCE [LARGE SCALE GENOMIC DNA]</scope>
    <source>
        <strain evidence="3 4">NRRL 30616</strain>
    </source>
</reference>
<protein>
    <submittedName>
        <fullName evidence="3">Alpha/beta-hydrolase</fullName>
    </submittedName>
</protein>
<sequence length="350" mass="39226">PGEISTSNDYVNPLDTKSRWNLSARAFALRQGAQLGYGMQNRFQTPPDPHKTLYLDSTLGSAKGKGVIKVDVWIPPCCDTHKKRKHKKHDKPLRPALINFHGGGFVLGQGTDDARWAVAAMSEIDAIVFSVNYRLAPSYPFPIPTEDCVDAICQIAKLATTSPEFNVDPDRIFLSGFSAGGNLALSSWLVLADPKRWKYTLPEPVPKIAGISLFYPLLDWTMSRPRKRATCVRPDLTLPSSMTDLFDASYIYPPLPVDQRDDWRLSPGLMSNELLDRMPPLHLCLCEYDMLLTEGLTFAERLRLRGKFVEVRVVLGAKHAWDKPPPIVPKESAGVEYHAALRSIKSWIRD</sequence>
<proteinExistence type="predicted"/>
<dbReference type="PANTHER" id="PTHR48081">
    <property type="entry name" value="AB HYDROLASE SUPERFAMILY PROTEIN C4A8.06C"/>
    <property type="match status" value="1"/>
</dbReference>
<dbReference type="Gene3D" id="3.40.50.1820">
    <property type="entry name" value="alpha/beta hydrolase"/>
    <property type="match status" value="1"/>
</dbReference>
<evidence type="ECO:0000256" key="1">
    <source>
        <dbReference type="ARBA" id="ARBA00022801"/>
    </source>
</evidence>
<accession>A0A1J7IN46</accession>
<dbReference type="InterPro" id="IPR013094">
    <property type="entry name" value="AB_hydrolase_3"/>
</dbReference>
<dbReference type="SUPFAM" id="SSF53474">
    <property type="entry name" value="alpha/beta-Hydrolases"/>
    <property type="match status" value="1"/>
</dbReference>
<gene>
    <name evidence="3" type="ORF">CONLIGDRAFT_557912</name>
</gene>
<dbReference type="OrthoDB" id="433474at2759"/>
<evidence type="ECO:0000313" key="3">
    <source>
        <dbReference type="EMBL" id="OIW28805.1"/>
    </source>
</evidence>
<dbReference type="Proteomes" id="UP000182658">
    <property type="component" value="Unassembled WGS sequence"/>
</dbReference>
<dbReference type="InterPro" id="IPR050300">
    <property type="entry name" value="GDXG_lipolytic_enzyme"/>
</dbReference>
<feature type="non-terminal residue" evidence="3">
    <location>
        <position position="350"/>
    </location>
</feature>
<dbReference type="AlphaFoldDB" id="A0A1J7IN46"/>
<dbReference type="InParanoid" id="A0A1J7IN46"/>
<evidence type="ECO:0000313" key="4">
    <source>
        <dbReference type="Proteomes" id="UP000182658"/>
    </source>
</evidence>
<dbReference type="EMBL" id="KV875098">
    <property type="protein sequence ID" value="OIW28805.1"/>
    <property type="molecule type" value="Genomic_DNA"/>
</dbReference>
<keyword evidence="1 3" id="KW-0378">Hydrolase</keyword>
<feature type="domain" description="Alpha/beta hydrolase fold-3" evidence="2">
    <location>
        <begin position="97"/>
        <end position="321"/>
    </location>
</feature>
<name>A0A1J7IN46_9PEZI</name>
<organism evidence="3 4">
    <name type="scientific">Coniochaeta ligniaria NRRL 30616</name>
    <dbReference type="NCBI Taxonomy" id="1408157"/>
    <lineage>
        <taxon>Eukaryota</taxon>
        <taxon>Fungi</taxon>
        <taxon>Dikarya</taxon>
        <taxon>Ascomycota</taxon>
        <taxon>Pezizomycotina</taxon>
        <taxon>Sordariomycetes</taxon>
        <taxon>Sordariomycetidae</taxon>
        <taxon>Coniochaetales</taxon>
        <taxon>Coniochaetaceae</taxon>
        <taxon>Coniochaeta</taxon>
    </lineage>
</organism>
<keyword evidence="4" id="KW-1185">Reference proteome</keyword>
<dbReference type="Pfam" id="PF07859">
    <property type="entry name" value="Abhydrolase_3"/>
    <property type="match status" value="1"/>
</dbReference>